<name>A0A438DFV4_VITVI</name>
<dbReference type="AlphaFoldDB" id="A0A438DFV4"/>
<dbReference type="PANTHER" id="PTHR36743">
    <property type="entry name" value="OS04G0495300 PROTEIN"/>
    <property type="match status" value="1"/>
</dbReference>
<dbReference type="KEGG" id="vvi:100264616"/>
<dbReference type="OrthoDB" id="1885878at2759"/>
<protein>
    <submittedName>
        <fullName evidence="1">Uncharacterized protein</fullName>
    </submittedName>
</protein>
<dbReference type="EMBL" id="QGNW01000172">
    <property type="protein sequence ID" value="RVW88515.1"/>
    <property type="molecule type" value="Genomic_DNA"/>
</dbReference>
<comment type="caution">
    <text evidence="1">The sequence shown here is derived from an EMBL/GenBank/DDBJ whole genome shotgun (WGS) entry which is preliminary data.</text>
</comment>
<organism evidence="1 3">
    <name type="scientific">Vitis vinifera</name>
    <name type="common">Grape</name>
    <dbReference type="NCBI Taxonomy" id="29760"/>
    <lineage>
        <taxon>Eukaryota</taxon>
        <taxon>Viridiplantae</taxon>
        <taxon>Streptophyta</taxon>
        <taxon>Embryophyta</taxon>
        <taxon>Tracheophyta</taxon>
        <taxon>Spermatophyta</taxon>
        <taxon>Magnoliopsida</taxon>
        <taxon>eudicotyledons</taxon>
        <taxon>Gunneridae</taxon>
        <taxon>Pentapetalae</taxon>
        <taxon>rosids</taxon>
        <taxon>Vitales</taxon>
        <taxon>Vitaceae</taxon>
        <taxon>Viteae</taxon>
        <taxon>Vitis</taxon>
    </lineage>
</organism>
<evidence type="ECO:0000313" key="2">
    <source>
        <dbReference type="EMBL" id="RVW88515.1"/>
    </source>
</evidence>
<evidence type="ECO:0000313" key="1">
    <source>
        <dbReference type="EMBL" id="RVW34299.1"/>
    </source>
</evidence>
<accession>A0A438DFV4</accession>
<reference evidence="1 3" key="1">
    <citation type="journal article" date="2018" name="PLoS Genet.">
        <title>Population sequencing reveals clonal diversity and ancestral inbreeding in the grapevine cultivar Chardonnay.</title>
        <authorList>
            <person name="Roach M.J."/>
            <person name="Johnson D.L."/>
            <person name="Bohlmann J."/>
            <person name="van Vuuren H.J."/>
            <person name="Jones S.J."/>
            <person name="Pretorius I.S."/>
            <person name="Schmidt S.A."/>
            <person name="Borneman A.R."/>
        </authorList>
    </citation>
    <scope>NUCLEOTIDE SEQUENCE [LARGE SCALE GENOMIC DNA]</scope>
    <source>
        <strain evidence="3">cv. Chardonnay</strain>
        <strain evidence="1">I10V1</strain>
        <tissue evidence="1">Leaf</tissue>
    </source>
</reference>
<dbReference type="Proteomes" id="UP000288805">
    <property type="component" value="Unassembled WGS sequence"/>
</dbReference>
<dbReference type="EMBL" id="QGNW01001645">
    <property type="protein sequence ID" value="RVW34299.1"/>
    <property type="molecule type" value="Genomic_DNA"/>
</dbReference>
<dbReference type="PANTHER" id="PTHR36743:SF1">
    <property type="entry name" value="OS04G0495300 PROTEIN"/>
    <property type="match status" value="1"/>
</dbReference>
<gene>
    <name evidence="2" type="ORF">CK203_033030</name>
    <name evidence="1" type="ORF">CK203_097834</name>
</gene>
<sequence>MGLSASKRVKSSLQNSPKFDSVCDSVYSECLDLSEHAFAGVRPYQLSGASLRLHQSLCDHHPLIKRWVPSPPTQLQVDRALRVVTRSGDSVQDQTLGRVEFKAFEVELFADAVVAGAGQALLRRVPIGVAGIAGVGLVARSGKELVATAIGVYALGVATSVYLGLSG</sequence>
<evidence type="ECO:0000313" key="3">
    <source>
        <dbReference type="Proteomes" id="UP000288805"/>
    </source>
</evidence>
<proteinExistence type="predicted"/>